<dbReference type="EMBL" id="CABVII010000022">
    <property type="protein sequence ID" value="VVP33137.1"/>
    <property type="molecule type" value="Genomic_DNA"/>
</dbReference>
<evidence type="ECO:0000259" key="11">
    <source>
        <dbReference type="Pfam" id="PF00441"/>
    </source>
</evidence>
<evidence type="ECO:0000256" key="6">
    <source>
        <dbReference type="ARBA" id="ARBA00023002"/>
    </source>
</evidence>
<evidence type="ECO:0000256" key="10">
    <source>
        <dbReference type="RuleBase" id="RU362125"/>
    </source>
</evidence>
<protein>
    <recommendedName>
        <fullName evidence="8">Acyl-[acyl-carrier-protein] dehydrogenase MbtN</fullName>
    </recommendedName>
    <alternativeName>
        <fullName evidence="9">Mycobactin synthase protein N</fullName>
    </alternativeName>
</protein>
<keyword evidence="6 10" id="KW-0560">Oxidoreductase</keyword>
<dbReference type="AlphaFoldDB" id="A0A5E7N8Z7"/>
<dbReference type="GO" id="GO:0003995">
    <property type="term" value="F:acyl-CoA dehydrogenase activity"/>
    <property type="evidence" value="ECO:0007669"/>
    <property type="project" value="TreeGrafter"/>
</dbReference>
<organism evidence="14 15">
    <name type="scientific">Pseudomonas fluorescens</name>
    <dbReference type="NCBI Taxonomy" id="294"/>
    <lineage>
        <taxon>Bacteria</taxon>
        <taxon>Pseudomonadati</taxon>
        <taxon>Pseudomonadota</taxon>
        <taxon>Gammaproteobacteria</taxon>
        <taxon>Pseudomonadales</taxon>
        <taxon>Pseudomonadaceae</taxon>
        <taxon>Pseudomonas</taxon>
    </lineage>
</organism>
<dbReference type="SUPFAM" id="SSF56645">
    <property type="entry name" value="Acyl-CoA dehydrogenase NM domain-like"/>
    <property type="match status" value="1"/>
</dbReference>
<evidence type="ECO:0000313" key="14">
    <source>
        <dbReference type="EMBL" id="VVP33137.1"/>
    </source>
</evidence>
<feature type="domain" description="Acyl-CoA dehydrogenase/oxidase C-terminal" evidence="11">
    <location>
        <begin position="297"/>
        <end position="405"/>
    </location>
</feature>
<dbReference type="InterPro" id="IPR013786">
    <property type="entry name" value="AcylCoA_DH/ox_N"/>
</dbReference>
<dbReference type="SUPFAM" id="SSF47203">
    <property type="entry name" value="Acyl-CoA dehydrogenase C-terminal domain-like"/>
    <property type="match status" value="1"/>
</dbReference>
<dbReference type="PANTHER" id="PTHR48083:SF20">
    <property type="entry name" value="LONG-CHAIN SPECIFIC ACYL-COA DEHYDROGENASE, MITOCHONDRIAL"/>
    <property type="match status" value="1"/>
</dbReference>
<evidence type="ECO:0000256" key="3">
    <source>
        <dbReference type="ARBA" id="ARBA00009347"/>
    </source>
</evidence>
<evidence type="ECO:0000313" key="15">
    <source>
        <dbReference type="Proteomes" id="UP000385207"/>
    </source>
</evidence>
<dbReference type="Gene3D" id="2.40.110.10">
    <property type="entry name" value="Butyryl-CoA Dehydrogenase, subunit A, domain 2"/>
    <property type="match status" value="1"/>
</dbReference>
<evidence type="ECO:0000256" key="4">
    <source>
        <dbReference type="ARBA" id="ARBA00022630"/>
    </source>
</evidence>
<evidence type="ECO:0000256" key="8">
    <source>
        <dbReference type="ARBA" id="ARBA00040394"/>
    </source>
</evidence>
<sequence length="434" mass="47791">MIRVTGWQVHPSLFTLCDEQSPIIVHALLLGYLPPLWGWLSVNPLSCKDCIDTRVRVRPVSLCNRAVAKGYRMDVQRSIYREDHEMFRTAVRRFLEREYLPRRAQWEPGGALDRRLWLKAGREGLLCVTLPAQFGGGGDFGHAAVLSEEFARAGVRDRALSLHSDTLAPCIASLGDDVQSQRWLPGICSGETILALAVAEPASSLENDPTRAVRDGGHYLINGSKACVGNGMQCDMVLLACHIQGDDGAGGLSLVIVELDRPGVYRVSHDAEQPTAAELHLVNVRVPVGNLLGEAGRGQEYLDEVWSQEHQLSAIFSASQLEQLLLQTLAWVQLPDGAGHALWGQADIRRTLAGIKIRAVALRLLVDHYLERRMRQSLSNEQTAIASLYASETLGQCIEEIAHLHRAGDRQSSLHGQRANGSVTHLHEFIARAL</sequence>
<dbReference type="InterPro" id="IPR046373">
    <property type="entry name" value="Acyl-CoA_Oxase/DH_mid-dom_sf"/>
</dbReference>
<dbReference type="Gene3D" id="1.10.540.10">
    <property type="entry name" value="Acyl-CoA dehydrogenase/oxidase, N-terminal domain"/>
    <property type="match status" value="1"/>
</dbReference>
<proteinExistence type="inferred from homology"/>
<dbReference type="InterPro" id="IPR009100">
    <property type="entry name" value="AcylCoA_DH/oxidase_NM_dom_sf"/>
</dbReference>
<dbReference type="Gene3D" id="1.20.140.10">
    <property type="entry name" value="Butyryl-CoA Dehydrogenase, subunit A, domain 3"/>
    <property type="match status" value="1"/>
</dbReference>
<evidence type="ECO:0000256" key="1">
    <source>
        <dbReference type="ARBA" id="ARBA00001974"/>
    </source>
</evidence>
<evidence type="ECO:0000256" key="7">
    <source>
        <dbReference type="ARBA" id="ARBA00037085"/>
    </source>
</evidence>
<comment type="pathway">
    <text evidence="2">Siderophore biosynthesis; mycobactin biosynthesis.</text>
</comment>
<dbReference type="Pfam" id="PF02770">
    <property type="entry name" value="Acyl-CoA_dh_M"/>
    <property type="match status" value="1"/>
</dbReference>
<keyword evidence="5 10" id="KW-0274">FAD</keyword>
<evidence type="ECO:0000259" key="12">
    <source>
        <dbReference type="Pfam" id="PF02770"/>
    </source>
</evidence>
<evidence type="ECO:0000256" key="5">
    <source>
        <dbReference type="ARBA" id="ARBA00022827"/>
    </source>
</evidence>
<dbReference type="InterPro" id="IPR037069">
    <property type="entry name" value="AcylCoA_DH/ox_N_sf"/>
</dbReference>
<dbReference type="Proteomes" id="UP000385207">
    <property type="component" value="Unassembled WGS sequence"/>
</dbReference>
<dbReference type="Pfam" id="PF00441">
    <property type="entry name" value="Acyl-CoA_dh_1"/>
    <property type="match status" value="1"/>
</dbReference>
<feature type="domain" description="Acyl-CoA oxidase/dehydrogenase middle" evidence="12">
    <location>
        <begin position="207"/>
        <end position="265"/>
    </location>
</feature>
<evidence type="ECO:0000256" key="2">
    <source>
        <dbReference type="ARBA" id="ARBA00005102"/>
    </source>
</evidence>
<gene>
    <name evidence="14" type="ORF">PS862_04480</name>
</gene>
<evidence type="ECO:0000256" key="9">
    <source>
        <dbReference type="ARBA" id="ARBA00042660"/>
    </source>
</evidence>
<comment type="similarity">
    <text evidence="3 10">Belongs to the acyl-CoA dehydrogenase family.</text>
</comment>
<dbReference type="InterPro" id="IPR050741">
    <property type="entry name" value="Acyl-CoA_dehydrogenase"/>
</dbReference>
<feature type="domain" description="Acyl-CoA dehydrogenase/oxidase N-terminal" evidence="13">
    <location>
        <begin position="82"/>
        <end position="191"/>
    </location>
</feature>
<dbReference type="Pfam" id="PF02771">
    <property type="entry name" value="Acyl-CoA_dh_N"/>
    <property type="match status" value="1"/>
</dbReference>
<keyword evidence="4 10" id="KW-0285">Flavoprotein</keyword>
<name>A0A5E7N8Z7_PSEFL</name>
<evidence type="ECO:0000259" key="13">
    <source>
        <dbReference type="Pfam" id="PF02771"/>
    </source>
</evidence>
<dbReference type="GO" id="GO:0033539">
    <property type="term" value="P:fatty acid beta-oxidation using acyl-CoA dehydrogenase"/>
    <property type="evidence" value="ECO:0007669"/>
    <property type="project" value="TreeGrafter"/>
</dbReference>
<dbReference type="GO" id="GO:0050660">
    <property type="term" value="F:flavin adenine dinucleotide binding"/>
    <property type="evidence" value="ECO:0007669"/>
    <property type="project" value="InterPro"/>
</dbReference>
<accession>A0A5E7N8Z7</accession>
<dbReference type="InterPro" id="IPR009075">
    <property type="entry name" value="AcylCo_DH/oxidase_C"/>
</dbReference>
<dbReference type="InterPro" id="IPR036250">
    <property type="entry name" value="AcylCo_DH-like_C"/>
</dbReference>
<comment type="function">
    <text evidence="7">Catalyzes the dehydrogenation at the alpha-beta position of ACP-bound acyl chains. This results in the introduction of a double bond in the lipidic chain, which is further transferred to the epsilon-amino group of lysine residue in the mycobactin core by MbtK.</text>
</comment>
<dbReference type="GO" id="GO:0005737">
    <property type="term" value="C:cytoplasm"/>
    <property type="evidence" value="ECO:0007669"/>
    <property type="project" value="TreeGrafter"/>
</dbReference>
<dbReference type="PANTHER" id="PTHR48083">
    <property type="entry name" value="MEDIUM-CHAIN SPECIFIC ACYL-COA DEHYDROGENASE, MITOCHONDRIAL-RELATED"/>
    <property type="match status" value="1"/>
</dbReference>
<dbReference type="InterPro" id="IPR006091">
    <property type="entry name" value="Acyl-CoA_Oxase/DH_mid-dom"/>
</dbReference>
<comment type="cofactor">
    <cofactor evidence="1 10">
        <name>FAD</name>
        <dbReference type="ChEBI" id="CHEBI:57692"/>
    </cofactor>
</comment>
<reference evidence="14 15" key="1">
    <citation type="submission" date="2019-09" db="EMBL/GenBank/DDBJ databases">
        <authorList>
            <person name="Chandra G."/>
            <person name="Truman W A."/>
        </authorList>
    </citation>
    <scope>NUCLEOTIDE SEQUENCE [LARGE SCALE GENOMIC DNA]</scope>
    <source>
        <strain evidence="14">PS862</strain>
    </source>
</reference>